<comment type="function">
    <text evidence="5">Methyltransferase required for the conversion of demethylmenaquinol (DMKH2) to menaquinol (MKH2).</text>
</comment>
<dbReference type="Gene3D" id="3.40.50.150">
    <property type="entry name" value="Vaccinia Virus protein VP39"/>
    <property type="match status" value="1"/>
</dbReference>
<dbReference type="GO" id="GO:0043770">
    <property type="term" value="F:demethylmenaquinone methyltransferase activity"/>
    <property type="evidence" value="ECO:0007669"/>
    <property type="project" value="UniProtKB-UniRule"/>
</dbReference>
<dbReference type="PANTHER" id="PTHR43591">
    <property type="entry name" value="METHYLTRANSFERASE"/>
    <property type="match status" value="1"/>
</dbReference>
<dbReference type="Pfam" id="PF01209">
    <property type="entry name" value="Ubie_methyltran"/>
    <property type="match status" value="1"/>
</dbReference>
<evidence type="ECO:0000256" key="3">
    <source>
        <dbReference type="ARBA" id="ARBA00022679"/>
    </source>
</evidence>
<dbReference type="NCBIfam" id="TIGR01934">
    <property type="entry name" value="MenG_MenH_UbiE"/>
    <property type="match status" value="1"/>
</dbReference>
<evidence type="ECO:0000256" key="1">
    <source>
        <dbReference type="ARBA" id="ARBA00022428"/>
    </source>
</evidence>
<dbReference type="PANTHER" id="PTHR43591:SF24">
    <property type="entry name" value="2-METHOXY-6-POLYPRENYL-1,4-BENZOQUINOL METHYLASE, MITOCHONDRIAL"/>
    <property type="match status" value="1"/>
</dbReference>
<feature type="binding site" evidence="5">
    <location>
        <position position="56"/>
    </location>
    <ligand>
        <name>S-adenosyl-L-methionine</name>
        <dbReference type="ChEBI" id="CHEBI:59789"/>
    </ligand>
</feature>
<comment type="caution">
    <text evidence="6">The sequence shown here is derived from an EMBL/GenBank/DDBJ whole genome shotgun (WGS) entry which is preliminary data.</text>
</comment>
<dbReference type="InterPro" id="IPR004033">
    <property type="entry name" value="UbiE/COQ5_MeTrFase"/>
</dbReference>
<protein>
    <recommendedName>
        <fullName evidence="5">Demethylmenaquinone methyltransferase</fullName>
        <ecNumber evidence="5">2.1.1.163</ecNumber>
    </recommendedName>
</protein>
<dbReference type="EC" id="2.1.1.163" evidence="5"/>
<feature type="binding site" evidence="5">
    <location>
        <position position="122"/>
    </location>
    <ligand>
        <name>S-adenosyl-L-methionine</name>
        <dbReference type="ChEBI" id="CHEBI:59789"/>
    </ligand>
</feature>
<evidence type="ECO:0000256" key="2">
    <source>
        <dbReference type="ARBA" id="ARBA00022603"/>
    </source>
</evidence>
<dbReference type="InterPro" id="IPR029063">
    <property type="entry name" value="SAM-dependent_MTases_sf"/>
</dbReference>
<dbReference type="CDD" id="cd02440">
    <property type="entry name" value="AdoMet_MTases"/>
    <property type="match status" value="1"/>
</dbReference>
<keyword evidence="7" id="KW-1185">Reference proteome</keyword>
<keyword evidence="2 5" id="KW-0489">Methyltransferase</keyword>
<dbReference type="EMBL" id="SDHX01000001">
    <property type="protein sequence ID" value="RXK56453.1"/>
    <property type="molecule type" value="Genomic_DNA"/>
</dbReference>
<dbReference type="GO" id="GO:0032259">
    <property type="term" value="P:methylation"/>
    <property type="evidence" value="ECO:0007669"/>
    <property type="project" value="UniProtKB-KW"/>
</dbReference>
<keyword evidence="1 5" id="KW-0474">Menaquinone biosynthesis</keyword>
<reference evidence="6 7" key="1">
    <citation type="submission" date="2019-01" db="EMBL/GenBank/DDBJ databases">
        <title>Lacunisphaera sp. strain TWA-58.</title>
        <authorList>
            <person name="Chen W.-M."/>
        </authorList>
    </citation>
    <scope>NUCLEOTIDE SEQUENCE [LARGE SCALE GENOMIC DNA]</scope>
    <source>
        <strain evidence="6 7">TWA-58</strain>
    </source>
</reference>
<sequence length="231" mass="25765">MPDPKAVNSMFARIAGSYDIANHLLSGGVDYWWRQRLVRLVHDTKPSALLDLATGSGDVAFALADGLPEGARITGMDFCQPMLDEAVKKQAGYNRWSGIEFRQGDGMALPLPDQTFDVVTISFGLRNMADRHKSLSEMRRVLRPGGRLFVLEFSQPFFWFRPVYYAYLKFVLPLVAGIVTGDRSAYEYLCGSIEKFPNREAMSMEISRAGFTVVRAMPLTFGIVALHEAVA</sequence>
<gene>
    <name evidence="6" type="primary">ubiE</name>
    <name evidence="5" type="synonym">menG</name>
    <name evidence="6" type="ORF">ESB00_11475</name>
</gene>
<dbReference type="OrthoDB" id="9808140at2"/>
<dbReference type="PROSITE" id="PS51608">
    <property type="entry name" value="SAM_MT_UBIE"/>
    <property type="match status" value="1"/>
</dbReference>
<evidence type="ECO:0000313" key="6">
    <source>
        <dbReference type="EMBL" id="RXK56453.1"/>
    </source>
</evidence>
<comment type="pathway">
    <text evidence="5">Quinol/quinone metabolism; menaquinone biosynthesis; menaquinol from 1,4-dihydroxy-2-naphthoate: step 2/2.</text>
</comment>
<dbReference type="HAMAP" id="MF_01813">
    <property type="entry name" value="MenG_UbiE_methyltr"/>
    <property type="match status" value="1"/>
</dbReference>
<feature type="binding site" evidence="5">
    <location>
        <position position="77"/>
    </location>
    <ligand>
        <name>S-adenosyl-L-methionine</name>
        <dbReference type="ChEBI" id="CHEBI:59789"/>
    </ligand>
</feature>
<dbReference type="InterPro" id="IPR023576">
    <property type="entry name" value="UbiE/COQ5_MeTrFase_CS"/>
</dbReference>
<feature type="binding site" evidence="5">
    <location>
        <begin position="105"/>
        <end position="106"/>
    </location>
    <ligand>
        <name>S-adenosyl-L-methionine</name>
        <dbReference type="ChEBI" id="CHEBI:59789"/>
    </ligand>
</feature>
<keyword evidence="4 5" id="KW-0949">S-adenosyl-L-methionine</keyword>
<name>A0A4Q1CBH5_9BACT</name>
<dbReference type="PROSITE" id="PS01184">
    <property type="entry name" value="UBIE_2"/>
    <property type="match status" value="1"/>
</dbReference>
<accession>A0A4Q1CBH5</accession>
<dbReference type="PROSITE" id="PS01183">
    <property type="entry name" value="UBIE_1"/>
    <property type="match status" value="1"/>
</dbReference>
<dbReference type="GO" id="GO:0009234">
    <property type="term" value="P:menaquinone biosynthetic process"/>
    <property type="evidence" value="ECO:0007669"/>
    <property type="project" value="UniProtKB-UniRule"/>
</dbReference>
<dbReference type="AlphaFoldDB" id="A0A4Q1CBH5"/>
<evidence type="ECO:0000256" key="5">
    <source>
        <dbReference type="HAMAP-Rule" id="MF_01813"/>
    </source>
</evidence>
<evidence type="ECO:0000256" key="4">
    <source>
        <dbReference type="ARBA" id="ARBA00022691"/>
    </source>
</evidence>
<dbReference type="NCBIfam" id="NF001244">
    <property type="entry name" value="PRK00216.1-5"/>
    <property type="match status" value="1"/>
</dbReference>
<dbReference type="RefSeq" id="WP_129047821.1">
    <property type="nucleotide sequence ID" value="NZ_SDHX01000001.1"/>
</dbReference>
<keyword evidence="3 5" id="KW-0808">Transferase</keyword>
<comment type="similarity">
    <text evidence="5">Belongs to the class I-like SAM-binding methyltransferase superfamily. MenG/UbiE family.</text>
</comment>
<dbReference type="SUPFAM" id="SSF53335">
    <property type="entry name" value="S-adenosyl-L-methionine-dependent methyltransferases"/>
    <property type="match status" value="1"/>
</dbReference>
<evidence type="ECO:0000313" key="7">
    <source>
        <dbReference type="Proteomes" id="UP000290218"/>
    </source>
</evidence>
<dbReference type="UniPathway" id="UPA00079">
    <property type="reaction ID" value="UER00169"/>
</dbReference>
<comment type="catalytic activity">
    <reaction evidence="5">
        <text>a 2-demethylmenaquinol + S-adenosyl-L-methionine = a menaquinol + S-adenosyl-L-homocysteine + H(+)</text>
        <dbReference type="Rhea" id="RHEA:42640"/>
        <dbReference type="Rhea" id="RHEA-COMP:9539"/>
        <dbReference type="Rhea" id="RHEA-COMP:9563"/>
        <dbReference type="ChEBI" id="CHEBI:15378"/>
        <dbReference type="ChEBI" id="CHEBI:18151"/>
        <dbReference type="ChEBI" id="CHEBI:55437"/>
        <dbReference type="ChEBI" id="CHEBI:57856"/>
        <dbReference type="ChEBI" id="CHEBI:59789"/>
        <dbReference type="EC" id="2.1.1.163"/>
    </reaction>
</comment>
<organism evidence="6 7">
    <name type="scientific">Oleiharenicola lentus</name>
    <dbReference type="NCBI Taxonomy" id="2508720"/>
    <lineage>
        <taxon>Bacteria</taxon>
        <taxon>Pseudomonadati</taxon>
        <taxon>Verrucomicrobiota</taxon>
        <taxon>Opitutia</taxon>
        <taxon>Opitutales</taxon>
        <taxon>Opitutaceae</taxon>
        <taxon>Oleiharenicola</taxon>
    </lineage>
</organism>
<dbReference type="Proteomes" id="UP000290218">
    <property type="component" value="Unassembled WGS sequence"/>
</dbReference>
<proteinExistence type="inferred from homology"/>